<evidence type="ECO:0000256" key="2">
    <source>
        <dbReference type="ARBA" id="ARBA00022692"/>
    </source>
</evidence>
<dbReference type="Pfam" id="PF22954">
    <property type="entry name" value="DUF7027"/>
    <property type="match status" value="1"/>
</dbReference>
<feature type="transmembrane region" description="Helical" evidence="5">
    <location>
        <begin position="94"/>
        <end position="122"/>
    </location>
</feature>
<accession>A0A914WM40</accession>
<evidence type="ECO:0000256" key="3">
    <source>
        <dbReference type="ARBA" id="ARBA00022989"/>
    </source>
</evidence>
<evidence type="ECO:0000256" key="4">
    <source>
        <dbReference type="ARBA" id="ARBA00023136"/>
    </source>
</evidence>
<dbReference type="Proteomes" id="UP000887566">
    <property type="component" value="Unplaced"/>
</dbReference>
<dbReference type="GO" id="GO:0005765">
    <property type="term" value="C:lysosomal membrane"/>
    <property type="evidence" value="ECO:0007669"/>
    <property type="project" value="TreeGrafter"/>
</dbReference>
<dbReference type="PANTHER" id="PTHR12479:SF10">
    <property type="entry name" value="LYSOSOMAL-ASSOCIATED TRANSMEMBRANE PROTEIN"/>
    <property type="match status" value="1"/>
</dbReference>
<sequence>MSQVRPRSDPNESKYLCCCGCHVMTGAKIVASIYTVVAVGIIALIDTIALPRIFFLPSQEAYNTHWAFTGLCTLVAILVISSLWFGLIRERQECLVPAIICSIIGLILTIVHTIFGLSVLFLQRISIRNAFNSAVQETIEAGAFFVICVCSFVLQCWFFLIFYNAYHHIKYMRSSSTDGIVHNQQSEQVYIAVPKENPEP</sequence>
<keyword evidence="4 5" id="KW-0472">Membrane</keyword>
<feature type="domain" description="DUF7027" evidence="6">
    <location>
        <begin position="25"/>
        <end position="123"/>
    </location>
</feature>
<feature type="transmembrane region" description="Helical" evidence="5">
    <location>
        <begin position="142"/>
        <end position="166"/>
    </location>
</feature>
<comment type="subcellular location">
    <subcellularLocation>
        <location evidence="1">Endomembrane system</location>
        <topology evidence="1">Multi-pass membrane protein</topology>
    </subcellularLocation>
</comment>
<keyword evidence="7" id="KW-1185">Reference proteome</keyword>
<dbReference type="InterPro" id="IPR051115">
    <property type="entry name" value="LAPTM_transporter"/>
</dbReference>
<evidence type="ECO:0000259" key="6">
    <source>
        <dbReference type="Pfam" id="PF22954"/>
    </source>
</evidence>
<evidence type="ECO:0000313" key="8">
    <source>
        <dbReference type="WBParaSite" id="PSAMB.scaffold469size50147.g6134.t1"/>
    </source>
</evidence>
<feature type="transmembrane region" description="Helical" evidence="5">
    <location>
        <begin position="66"/>
        <end position="87"/>
    </location>
</feature>
<dbReference type="AlphaFoldDB" id="A0A914WM40"/>
<feature type="transmembrane region" description="Helical" evidence="5">
    <location>
        <begin position="33"/>
        <end position="54"/>
    </location>
</feature>
<dbReference type="GO" id="GO:0012505">
    <property type="term" value="C:endomembrane system"/>
    <property type="evidence" value="ECO:0007669"/>
    <property type="project" value="UniProtKB-SubCell"/>
</dbReference>
<protein>
    <submittedName>
        <fullName evidence="8">Lysosomal-associated transmembrane protein 4B</fullName>
    </submittedName>
</protein>
<dbReference type="InterPro" id="IPR054291">
    <property type="entry name" value="DUF7027"/>
</dbReference>
<evidence type="ECO:0000256" key="5">
    <source>
        <dbReference type="SAM" id="Phobius"/>
    </source>
</evidence>
<evidence type="ECO:0000256" key="1">
    <source>
        <dbReference type="ARBA" id="ARBA00004127"/>
    </source>
</evidence>
<proteinExistence type="predicted"/>
<evidence type="ECO:0000313" key="7">
    <source>
        <dbReference type="Proteomes" id="UP000887566"/>
    </source>
</evidence>
<name>A0A914WM40_9BILA</name>
<organism evidence="7 8">
    <name type="scientific">Plectus sambesii</name>
    <dbReference type="NCBI Taxonomy" id="2011161"/>
    <lineage>
        <taxon>Eukaryota</taxon>
        <taxon>Metazoa</taxon>
        <taxon>Ecdysozoa</taxon>
        <taxon>Nematoda</taxon>
        <taxon>Chromadorea</taxon>
        <taxon>Plectida</taxon>
        <taxon>Plectina</taxon>
        <taxon>Plectoidea</taxon>
        <taxon>Plectidae</taxon>
        <taxon>Plectus</taxon>
    </lineage>
</organism>
<dbReference type="PANTHER" id="PTHR12479">
    <property type="entry name" value="LYSOSOMAL-ASSOCIATED TRANSMEMBRANE PROTEIN"/>
    <property type="match status" value="1"/>
</dbReference>
<reference evidence="8" key="1">
    <citation type="submission" date="2022-11" db="UniProtKB">
        <authorList>
            <consortium name="WormBaseParasite"/>
        </authorList>
    </citation>
    <scope>IDENTIFICATION</scope>
</reference>
<keyword evidence="3 5" id="KW-1133">Transmembrane helix</keyword>
<dbReference type="WBParaSite" id="PSAMB.scaffold469size50147.g6134.t1">
    <property type="protein sequence ID" value="PSAMB.scaffold469size50147.g6134.t1"/>
    <property type="gene ID" value="PSAMB.scaffold469size50147.g6134"/>
</dbReference>
<keyword evidence="2 5" id="KW-0812">Transmembrane</keyword>